<dbReference type="AlphaFoldDB" id="A0AA36IA58"/>
<comment type="caution">
    <text evidence="2">The sequence shown here is derived from an EMBL/GenBank/DDBJ whole genome shotgun (WGS) entry which is preliminary data.</text>
</comment>
<gene>
    <name evidence="1" type="ORF">EVOR1521_LOCUS2029</name>
    <name evidence="2" type="ORF">EVOR1521_LOCUS9851</name>
</gene>
<sequence>MLQLNQMPHNGRHRSLAFVELGLGQVDGEASFQPGCNCILANAEYSDIPGVECHLFRICKCMYIGLQRTGFVTSKRAHYAGSRMVRCLNSSFVSLCVLPLCLNPACPAMLSKAAL</sequence>
<accession>A0AA36IA58</accession>
<keyword evidence="3" id="KW-1185">Reference proteome</keyword>
<evidence type="ECO:0000313" key="2">
    <source>
        <dbReference type="EMBL" id="CAJ1382489.1"/>
    </source>
</evidence>
<dbReference type="EMBL" id="CAUJNA010000909">
    <property type="protein sequence ID" value="CAJ1382489.1"/>
    <property type="molecule type" value="Genomic_DNA"/>
</dbReference>
<organism evidence="2 3">
    <name type="scientific">Effrenium voratum</name>
    <dbReference type="NCBI Taxonomy" id="2562239"/>
    <lineage>
        <taxon>Eukaryota</taxon>
        <taxon>Sar</taxon>
        <taxon>Alveolata</taxon>
        <taxon>Dinophyceae</taxon>
        <taxon>Suessiales</taxon>
        <taxon>Symbiodiniaceae</taxon>
        <taxon>Effrenium</taxon>
    </lineage>
</organism>
<protein>
    <submittedName>
        <fullName evidence="2">Uncharacterized protein</fullName>
    </submittedName>
</protein>
<reference evidence="2" key="1">
    <citation type="submission" date="2023-08" db="EMBL/GenBank/DDBJ databases">
        <authorList>
            <person name="Chen Y."/>
            <person name="Shah S."/>
            <person name="Dougan E. K."/>
            <person name="Thang M."/>
            <person name="Chan C."/>
        </authorList>
    </citation>
    <scope>NUCLEOTIDE SEQUENCE</scope>
</reference>
<evidence type="ECO:0000313" key="3">
    <source>
        <dbReference type="Proteomes" id="UP001178507"/>
    </source>
</evidence>
<evidence type="ECO:0000313" key="1">
    <source>
        <dbReference type="EMBL" id="CAJ1371798.1"/>
    </source>
</evidence>
<proteinExistence type="predicted"/>
<dbReference type="Proteomes" id="UP001178507">
    <property type="component" value="Unassembled WGS sequence"/>
</dbReference>
<dbReference type="EMBL" id="CAUJNA010000098">
    <property type="protein sequence ID" value="CAJ1371798.1"/>
    <property type="molecule type" value="Genomic_DNA"/>
</dbReference>
<name>A0AA36IA58_9DINO</name>